<accession>A0A517R6M3</accession>
<dbReference type="SUPFAM" id="SSF53850">
    <property type="entry name" value="Periplasmic binding protein-like II"/>
    <property type="match status" value="1"/>
</dbReference>
<dbReference type="FunFam" id="1.10.10.10:FF:000001">
    <property type="entry name" value="LysR family transcriptional regulator"/>
    <property type="match status" value="1"/>
</dbReference>
<evidence type="ECO:0000313" key="7">
    <source>
        <dbReference type="Proteomes" id="UP000317318"/>
    </source>
</evidence>
<keyword evidence="2" id="KW-0805">Transcription regulation</keyword>
<dbReference type="Pfam" id="PF00126">
    <property type="entry name" value="HTH_1"/>
    <property type="match status" value="1"/>
</dbReference>
<dbReference type="CDD" id="cd05466">
    <property type="entry name" value="PBP2_LTTR_substrate"/>
    <property type="match status" value="1"/>
</dbReference>
<dbReference type="RefSeq" id="WP_145365661.1">
    <property type="nucleotide sequence ID" value="NZ_CP036268.1"/>
</dbReference>
<dbReference type="Gene3D" id="1.10.10.10">
    <property type="entry name" value="Winged helix-like DNA-binding domain superfamily/Winged helix DNA-binding domain"/>
    <property type="match status" value="1"/>
</dbReference>
<evidence type="ECO:0000256" key="2">
    <source>
        <dbReference type="ARBA" id="ARBA00023015"/>
    </source>
</evidence>
<keyword evidence="7" id="KW-1185">Reference proteome</keyword>
<organism evidence="6 7">
    <name type="scientific">Stratiformator vulcanicus</name>
    <dbReference type="NCBI Taxonomy" id="2527980"/>
    <lineage>
        <taxon>Bacteria</taxon>
        <taxon>Pseudomonadati</taxon>
        <taxon>Planctomycetota</taxon>
        <taxon>Planctomycetia</taxon>
        <taxon>Planctomycetales</taxon>
        <taxon>Planctomycetaceae</taxon>
        <taxon>Stratiformator</taxon>
    </lineage>
</organism>
<dbReference type="InterPro" id="IPR036388">
    <property type="entry name" value="WH-like_DNA-bd_sf"/>
</dbReference>
<dbReference type="AlphaFoldDB" id="A0A517R6M3"/>
<dbReference type="InterPro" id="IPR005119">
    <property type="entry name" value="LysR_subst-bd"/>
</dbReference>
<dbReference type="PANTHER" id="PTHR30419:SF8">
    <property type="entry name" value="NITROGEN ASSIMILATION TRANSCRIPTIONAL ACTIVATOR-RELATED"/>
    <property type="match status" value="1"/>
</dbReference>
<feature type="domain" description="HTH lysR-type" evidence="5">
    <location>
        <begin position="1"/>
        <end position="58"/>
    </location>
</feature>
<evidence type="ECO:0000256" key="4">
    <source>
        <dbReference type="ARBA" id="ARBA00023163"/>
    </source>
</evidence>
<evidence type="ECO:0000256" key="3">
    <source>
        <dbReference type="ARBA" id="ARBA00023125"/>
    </source>
</evidence>
<keyword evidence="3" id="KW-0238">DNA-binding</keyword>
<evidence type="ECO:0000256" key="1">
    <source>
        <dbReference type="ARBA" id="ARBA00009437"/>
    </source>
</evidence>
<sequence>MHLKDVEIFCEVAARRSFSKAAEAHGLSQSTASHAVGSLEKRLGTLLIDRSKRPLELTGAGQVYFDGCRDLLASIRSVEDQVQQFSDRLSGRLCVTAIYSVGLLEVESAIDCFMQSHPDVDVRLEYRTPDGVYQSVLNNESHFGIVSFPRDGGDIDCIPWQSQKMVVAVGPDHRFATREEVSVAELAGERLVTFDSNLAARKQIDRWLRDADVEMTVLREFDNVETIKRSVEIGSGAAILPEPLLKREIASGSLAAVPLSDAHWYRPLGFIHRRNQALVIAAQRLIELLCSDDFVDIEPPAAVGVAG</sequence>
<evidence type="ECO:0000259" key="5">
    <source>
        <dbReference type="PROSITE" id="PS50931"/>
    </source>
</evidence>
<reference evidence="6 7" key="1">
    <citation type="submission" date="2019-02" db="EMBL/GenBank/DDBJ databases">
        <title>Deep-cultivation of Planctomycetes and their phenomic and genomic characterization uncovers novel biology.</title>
        <authorList>
            <person name="Wiegand S."/>
            <person name="Jogler M."/>
            <person name="Boedeker C."/>
            <person name="Pinto D."/>
            <person name="Vollmers J."/>
            <person name="Rivas-Marin E."/>
            <person name="Kohn T."/>
            <person name="Peeters S.H."/>
            <person name="Heuer A."/>
            <person name="Rast P."/>
            <person name="Oberbeckmann S."/>
            <person name="Bunk B."/>
            <person name="Jeske O."/>
            <person name="Meyerdierks A."/>
            <person name="Storesund J.E."/>
            <person name="Kallscheuer N."/>
            <person name="Luecker S."/>
            <person name="Lage O.M."/>
            <person name="Pohl T."/>
            <person name="Merkel B.J."/>
            <person name="Hornburger P."/>
            <person name="Mueller R.-W."/>
            <person name="Bruemmer F."/>
            <person name="Labrenz M."/>
            <person name="Spormann A.M."/>
            <person name="Op den Camp H."/>
            <person name="Overmann J."/>
            <person name="Amann R."/>
            <person name="Jetten M.S.M."/>
            <person name="Mascher T."/>
            <person name="Medema M.H."/>
            <person name="Devos D.P."/>
            <person name="Kaster A.-K."/>
            <person name="Ovreas L."/>
            <person name="Rohde M."/>
            <person name="Galperin M.Y."/>
            <person name="Jogler C."/>
        </authorList>
    </citation>
    <scope>NUCLEOTIDE SEQUENCE [LARGE SCALE GENOMIC DNA]</scope>
    <source>
        <strain evidence="6 7">Pan189</strain>
    </source>
</reference>
<dbReference type="InterPro" id="IPR000847">
    <property type="entry name" value="LysR_HTH_N"/>
</dbReference>
<protein>
    <submittedName>
        <fullName evidence="6">Hydrogen peroxide-inducible genes activator</fullName>
    </submittedName>
</protein>
<keyword evidence="4" id="KW-0804">Transcription</keyword>
<dbReference type="KEGG" id="svp:Pan189_39360"/>
<dbReference type="OrthoDB" id="9785745at2"/>
<dbReference type="PROSITE" id="PS50931">
    <property type="entry name" value="HTH_LYSR"/>
    <property type="match status" value="1"/>
</dbReference>
<comment type="similarity">
    <text evidence="1">Belongs to the LysR transcriptional regulatory family.</text>
</comment>
<dbReference type="EMBL" id="CP036268">
    <property type="protein sequence ID" value="QDT39528.1"/>
    <property type="molecule type" value="Genomic_DNA"/>
</dbReference>
<proteinExistence type="inferred from homology"/>
<dbReference type="GO" id="GO:0003700">
    <property type="term" value="F:DNA-binding transcription factor activity"/>
    <property type="evidence" value="ECO:0007669"/>
    <property type="project" value="InterPro"/>
</dbReference>
<name>A0A517R6M3_9PLAN</name>
<evidence type="ECO:0000313" key="6">
    <source>
        <dbReference type="EMBL" id="QDT39528.1"/>
    </source>
</evidence>
<dbReference type="GO" id="GO:0005829">
    <property type="term" value="C:cytosol"/>
    <property type="evidence" value="ECO:0007669"/>
    <property type="project" value="TreeGrafter"/>
</dbReference>
<dbReference type="InterPro" id="IPR036390">
    <property type="entry name" value="WH_DNA-bd_sf"/>
</dbReference>
<dbReference type="GO" id="GO:0003677">
    <property type="term" value="F:DNA binding"/>
    <property type="evidence" value="ECO:0007669"/>
    <property type="project" value="UniProtKB-KW"/>
</dbReference>
<dbReference type="SUPFAM" id="SSF46785">
    <property type="entry name" value="Winged helix' DNA-binding domain"/>
    <property type="match status" value="1"/>
</dbReference>
<dbReference type="InterPro" id="IPR050950">
    <property type="entry name" value="HTH-type_LysR_regulators"/>
</dbReference>
<dbReference type="Gene3D" id="3.40.190.290">
    <property type="match status" value="1"/>
</dbReference>
<dbReference type="Proteomes" id="UP000317318">
    <property type="component" value="Chromosome"/>
</dbReference>
<gene>
    <name evidence="6" type="primary">oxyR_2</name>
    <name evidence="6" type="ORF">Pan189_39360</name>
</gene>
<dbReference type="PANTHER" id="PTHR30419">
    <property type="entry name" value="HTH-TYPE TRANSCRIPTIONAL REGULATOR YBHD"/>
    <property type="match status" value="1"/>
</dbReference>
<dbReference type="Pfam" id="PF03466">
    <property type="entry name" value="LysR_substrate"/>
    <property type="match status" value="1"/>
</dbReference>